<evidence type="ECO:0000256" key="3">
    <source>
        <dbReference type="ARBA" id="ARBA00022692"/>
    </source>
</evidence>
<dbReference type="InterPro" id="IPR007271">
    <property type="entry name" value="Nuc_sug_transpt"/>
</dbReference>
<evidence type="ECO:0000256" key="6">
    <source>
        <dbReference type="SAM" id="Phobius"/>
    </source>
</evidence>
<keyword evidence="3 6" id="KW-0812">Transmembrane</keyword>
<dbReference type="SUPFAM" id="SSF103481">
    <property type="entry name" value="Multidrug resistance efflux transporter EmrE"/>
    <property type="match status" value="1"/>
</dbReference>
<comment type="subcellular location">
    <subcellularLocation>
        <location evidence="1">Membrane</location>
        <topology evidence="1">Multi-pass membrane protein</topology>
    </subcellularLocation>
</comment>
<keyword evidence="4 6" id="KW-1133">Transmembrane helix</keyword>
<proteinExistence type="inferred from homology"/>
<protein>
    <submittedName>
        <fullName evidence="7">Uncharacterized protein</fullName>
    </submittedName>
</protein>
<dbReference type="Pfam" id="PF04142">
    <property type="entry name" value="Nuc_sug_transp"/>
    <property type="match status" value="1"/>
</dbReference>
<evidence type="ECO:0000256" key="1">
    <source>
        <dbReference type="ARBA" id="ARBA00004141"/>
    </source>
</evidence>
<dbReference type="Proteomes" id="UP000660262">
    <property type="component" value="Unassembled WGS sequence"/>
</dbReference>
<feature type="transmembrane region" description="Helical" evidence="6">
    <location>
        <begin position="39"/>
        <end position="63"/>
    </location>
</feature>
<organism evidence="7 8">
    <name type="scientific">Pycnococcus provasolii</name>
    <dbReference type="NCBI Taxonomy" id="41880"/>
    <lineage>
        <taxon>Eukaryota</taxon>
        <taxon>Viridiplantae</taxon>
        <taxon>Chlorophyta</taxon>
        <taxon>Pseudoscourfieldiophyceae</taxon>
        <taxon>Pseudoscourfieldiales</taxon>
        <taxon>Pycnococcaceae</taxon>
        <taxon>Pycnococcus</taxon>
    </lineage>
</organism>
<feature type="transmembrane region" description="Helical" evidence="6">
    <location>
        <begin position="163"/>
        <end position="184"/>
    </location>
</feature>
<dbReference type="GO" id="GO:0000139">
    <property type="term" value="C:Golgi membrane"/>
    <property type="evidence" value="ECO:0007669"/>
    <property type="project" value="InterPro"/>
</dbReference>
<gene>
    <name evidence="7" type="ORF">PPROV_000302600</name>
</gene>
<dbReference type="PANTHER" id="PTHR10231">
    <property type="entry name" value="NUCLEOTIDE-SUGAR TRANSMEMBRANE TRANSPORTER"/>
    <property type="match status" value="1"/>
</dbReference>
<evidence type="ECO:0000256" key="5">
    <source>
        <dbReference type="ARBA" id="ARBA00023136"/>
    </source>
</evidence>
<name>A0A830HC83_9CHLO</name>
<keyword evidence="5 6" id="KW-0472">Membrane</keyword>
<comment type="caution">
    <text evidence="7">The sequence shown here is derived from an EMBL/GenBank/DDBJ whole genome shotgun (WGS) entry which is preliminary data.</text>
</comment>
<evidence type="ECO:0000256" key="4">
    <source>
        <dbReference type="ARBA" id="ARBA00022989"/>
    </source>
</evidence>
<dbReference type="NCBIfam" id="TIGR00803">
    <property type="entry name" value="nst"/>
    <property type="match status" value="1"/>
</dbReference>
<dbReference type="InterPro" id="IPR037185">
    <property type="entry name" value="EmrE-like"/>
</dbReference>
<dbReference type="EMBL" id="BNJQ01000007">
    <property type="protein sequence ID" value="GHP04272.1"/>
    <property type="molecule type" value="Genomic_DNA"/>
</dbReference>
<feature type="transmembrane region" description="Helical" evidence="6">
    <location>
        <begin position="273"/>
        <end position="295"/>
    </location>
</feature>
<evidence type="ECO:0000313" key="7">
    <source>
        <dbReference type="EMBL" id="GHP04272.1"/>
    </source>
</evidence>
<feature type="transmembrane region" description="Helical" evidence="6">
    <location>
        <begin position="246"/>
        <end position="266"/>
    </location>
</feature>
<dbReference type="OrthoDB" id="408493at2759"/>
<comment type="similarity">
    <text evidence="2">Belongs to the nucleotide-sugar transporter family. CMP-Sialate:CMP antiporter (TC 2.A.7.12) subfamily.</text>
</comment>
<dbReference type="GO" id="GO:0015165">
    <property type="term" value="F:pyrimidine nucleotide-sugar transmembrane transporter activity"/>
    <property type="evidence" value="ECO:0007669"/>
    <property type="project" value="InterPro"/>
</dbReference>
<accession>A0A830HC83</accession>
<evidence type="ECO:0000256" key="2">
    <source>
        <dbReference type="ARBA" id="ARBA00006447"/>
    </source>
</evidence>
<dbReference type="PIRSF" id="PIRSF005799">
    <property type="entry name" value="UDP-gal_transpt"/>
    <property type="match status" value="1"/>
</dbReference>
<reference evidence="7" key="1">
    <citation type="submission" date="2020-10" db="EMBL/GenBank/DDBJ databases">
        <title>Unveiling of a novel bifunctional photoreceptor, Dualchrome1, isolated from a cosmopolitan green alga.</title>
        <authorList>
            <person name="Suzuki S."/>
            <person name="Kawachi M."/>
        </authorList>
    </citation>
    <scope>NUCLEOTIDE SEQUENCE</scope>
    <source>
        <strain evidence="7">NIES 2893</strain>
    </source>
</reference>
<dbReference type="AlphaFoldDB" id="A0A830HC83"/>
<evidence type="ECO:0000313" key="8">
    <source>
        <dbReference type="Proteomes" id="UP000660262"/>
    </source>
</evidence>
<keyword evidence="8" id="KW-1185">Reference proteome</keyword>
<sequence>MPVAKPSGVQTLLVAAILTVATSSQGLLTTASKTHDGKYAYNFATVPLLAETLKLVVSAALLWQRRATARITLDVKSVAMFPVPSIIYLVHNNVQFVFLSYVDPSTYQILGNLKILTTGVLLRVLLGRKLTPLQWIALGLLTAGAATSQLSGCAANGGSSLSAPALGYFWGIVSAFLSGFAAAYTEFVMKRNSDDLYWQNCQLYAFGTVFNLMRLAYDGVTETTPRLSEDGQPLHWLFDMLHGYSLTTWLVVSNLAFTGLLVSWIMKFADSIVKVYATSMAMLVTMLASVAFFGLSPTPQLFLGIVIASASLQIYYLKPEGAVPSGSSGKLATDEK</sequence>